<dbReference type="PANTHER" id="PTHR33371:SF15">
    <property type="entry name" value="LIPOPROTEIN LPRN"/>
    <property type="match status" value="1"/>
</dbReference>
<protein>
    <submittedName>
        <fullName evidence="3">MCE family protein</fullName>
    </submittedName>
</protein>
<organism evidence="3 4">
    <name type="scientific">Gordonia hankookensis</name>
    <dbReference type="NCBI Taxonomy" id="589403"/>
    <lineage>
        <taxon>Bacteria</taxon>
        <taxon>Bacillati</taxon>
        <taxon>Actinomycetota</taxon>
        <taxon>Actinomycetes</taxon>
        <taxon>Mycobacteriales</taxon>
        <taxon>Gordoniaceae</taxon>
        <taxon>Gordonia</taxon>
    </lineage>
</organism>
<dbReference type="InterPro" id="IPR052336">
    <property type="entry name" value="MlaD_Phospholipid_Transporter"/>
</dbReference>
<accession>A0ABR7W9S2</accession>
<name>A0ABR7W9S2_9ACTN</name>
<evidence type="ECO:0000313" key="4">
    <source>
        <dbReference type="Proteomes" id="UP000602395"/>
    </source>
</evidence>
<gene>
    <name evidence="3" type="ORF">IDF66_08140</name>
</gene>
<dbReference type="PANTHER" id="PTHR33371">
    <property type="entry name" value="INTERMEMBRANE PHOSPHOLIPID TRANSPORT SYSTEM BINDING PROTEIN MLAD-RELATED"/>
    <property type="match status" value="1"/>
</dbReference>
<feature type="domain" description="Mce/MlaD" evidence="2">
    <location>
        <begin position="48"/>
        <end position="122"/>
    </location>
</feature>
<dbReference type="Pfam" id="PF02470">
    <property type="entry name" value="MlaD"/>
    <property type="match status" value="1"/>
</dbReference>
<keyword evidence="4" id="KW-1185">Reference proteome</keyword>
<dbReference type="PROSITE" id="PS51257">
    <property type="entry name" value="PROKAR_LIPOPROTEIN"/>
    <property type="match status" value="1"/>
</dbReference>
<comment type="caution">
    <text evidence="3">The sequence shown here is derived from an EMBL/GenBank/DDBJ whole genome shotgun (WGS) entry which is preliminary data.</text>
</comment>
<dbReference type="InterPro" id="IPR003399">
    <property type="entry name" value="Mce/MlaD"/>
</dbReference>
<dbReference type="Proteomes" id="UP000602395">
    <property type="component" value="Unassembled WGS sequence"/>
</dbReference>
<evidence type="ECO:0000313" key="3">
    <source>
        <dbReference type="EMBL" id="MBD1319555.1"/>
    </source>
</evidence>
<reference evidence="3 4" key="1">
    <citation type="submission" date="2020-09" db="EMBL/GenBank/DDBJ databases">
        <title>Novel species in genus Gordonia.</title>
        <authorList>
            <person name="Zhang G."/>
        </authorList>
    </citation>
    <scope>NUCLEOTIDE SEQUENCE [LARGE SCALE GENOMIC DNA]</scope>
    <source>
        <strain evidence="3 4">ON-33</strain>
    </source>
</reference>
<evidence type="ECO:0000256" key="1">
    <source>
        <dbReference type="SAM" id="MobiDB-lite"/>
    </source>
</evidence>
<dbReference type="NCBIfam" id="TIGR00996">
    <property type="entry name" value="Mtu_fam_mce"/>
    <property type="match status" value="1"/>
</dbReference>
<proteinExistence type="predicted"/>
<evidence type="ECO:0000259" key="2">
    <source>
        <dbReference type="Pfam" id="PF02470"/>
    </source>
</evidence>
<dbReference type="InterPro" id="IPR005693">
    <property type="entry name" value="Mce"/>
</dbReference>
<dbReference type="EMBL" id="JACWMS010000002">
    <property type="protein sequence ID" value="MBD1319555.1"/>
    <property type="molecule type" value="Genomic_DNA"/>
</dbReference>
<feature type="region of interest" description="Disordered" evidence="1">
    <location>
        <begin position="344"/>
        <end position="380"/>
    </location>
</feature>
<sequence>MIGRSRRTRLVRVALTLFCVAILGTGCQWNGVNSLPLPGTVGTSGEDYHIGVEIANVGTLSENSPVFIDDVEVGSVGHMSVRAWHAVVDVRVKRGTVVPGNAKATVGQTSLLGSMHLALDPPKGEPPAGRLAPGSTIPLARSAAYPSTEETLAAVSSVVNGGGMGQLGGIIRSLNDGFGGREDDTRELLGRMSTFVNTLNRQRGDLVDLLVQARRLSSGFAAQNDVIENALQKIPPGLAVLEQQMPKITSAVDRLRVFADTTTGVVTQVQSDLLTDLRHLQPTLRSLADVGPQMNAALAYALVFPYGQSVIDRAVRGDYLNLHATIDLTVPRLKKELLLGTPLGDPNETVPFAPGDPGYSRKPTHNPLFFPVAPQSRGAR</sequence>